<dbReference type="GO" id="GO:0071555">
    <property type="term" value="P:cell wall organization"/>
    <property type="evidence" value="ECO:0007669"/>
    <property type="project" value="UniProtKB-KW"/>
</dbReference>
<protein>
    <recommendedName>
        <fullName evidence="3">Protein BIG1</fullName>
    </recommendedName>
</protein>
<dbReference type="GO" id="GO:0009272">
    <property type="term" value="P:fungal-type cell wall biogenesis"/>
    <property type="evidence" value="ECO:0007669"/>
    <property type="project" value="TreeGrafter"/>
</dbReference>
<proteinExistence type="inferred from homology"/>
<evidence type="ECO:0000256" key="5">
    <source>
        <dbReference type="ARBA" id="ARBA00022729"/>
    </source>
</evidence>
<reference evidence="11 12" key="1">
    <citation type="submission" date="2013-12" db="EMBL/GenBank/DDBJ databases">
        <title>The Genome Sequence of Candida albicans P78048.</title>
        <authorList>
            <consortium name="The Broad Institute Genome Sequencing Platform"/>
            <consortium name="The Broad Institute Genome Sequencing Center for Infectious Disease"/>
            <person name="Cuomo C."/>
            <person name="Bennett R."/>
            <person name="Hirakawa M."/>
            <person name="Noverr M."/>
            <person name="Mitchell A."/>
            <person name="Young S.K."/>
            <person name="Zeng Q."/>
            <person name="Gargeya S."/>
            <person name="Fitzgerald M."/>
            <person name="Abouelleil A."/>
            <person name="Alvarado L."/>
            <person name="Berlin A.M."/>
            <person name="Chapman S.B."/>
            <person name="Dewar J."/>
            <person name="Goldberg J."/>
            <person name="Griggs A."/>
            <person name="Gujja S."/>
            <person name="Hansen M."/>
            <person name="Howarth C."/>
            <person name="Imamovic A."/>
            <person name="Larimer J."/>
            <person name="McCowan C."/>
            <person name="Murphy C."/>
            <person name="Pearson M."/>
            <person name="Priest M."/>
            <person name="Roberts A."/>
            <person name="Saif S."/>
            <person name="Shea T."/>
            <person name="Sykes S."/>
            <person name="Wortman J."/>
            <person name="Nusbaum C."/>
            <person name="Birren B."/>
        </authorList>
    </citation>
    <scope>NUCLEOTIDE SEQUENCE [LARGE SCALE GENOMIC DNA]</scope>
    <source>
        <strain evidence="11 12">P78048</strain>
    </source>
</reference>
<dbReference type="Proteomes" id="UP000030161">
    <property type="component" value="Unassembled WGS sequence"/>
</dbReference>
<evidence type="ECO:0000256" key="6">
    <source>
        <dbReference type="ARBA" id="ARBA00022824"/>
    </source>
</evidence>
<comment type="similarity">
    <text evidence="2">Belongs to the BIG1 family.</text>
</comment>
<keyword evidence="8" id="KW-0472">Membrane</keyword>
<dbReference type="GO" id="GO:0005789">
    <property type="term" value="C:endoplasmic reticulum membrane"/>
    <property type="evidence" value="ECO:0007669"/>
    <property type="project" value="UniProtKB-SubCell"/>
</dbReference>
<dbReference type="PANTHER" id="PTHR28285">
    <property type="entry name" value="PROTEIN BIG1"/>
    <property type="match status" value="1"/>
</dbReference>
<evidence type="ECO:0000256" key="10">
    <source>
        <dbReference type="SAM" id="MobiDB-lite"/>
    </source>
</evidence>
<evidence type="ECO:0000256" key="8">
    <source>
        <dbReference type="ARBA" id="ARBA00023136"/>
    </source>
</evidence>
<gene>
    <name evidence="11" type="ORF">MG3_04302</name>
</gene>
<dbReference type="AlphaFoldDB" id="A0AB34PN66"/>
<feature type="compositionally biased region" description="Low complexity" evidence="10">
    <location>
        <begin position="77"/>
        <end position="90"/>
    </location>
</feature>
<evidence type="ECO:0000313" key="11">
    <source>
        <dbReference type="EMBL" id="KGR07747.1"/>
    </source>
</evidence>
<evidence type="ECO:0000256" key="7">
    <source>
        <dbReference type="ARBA" id="ARBA00022989"/>
    </source>
</evidence>
<evidence type="ECO:0000256" key="1">
    <source>
        <dbReference type="ARBA" id="ARBA00004115"/>
    </source>
</evidence>
<accession>A0AB34PN66</accession>
<keyword evidence="5" id="KW-0732">Signal</keyword>
<comment type="caution">
    <text evidence="11">The sequence shown here is derived from an EMBL/GenBank/DDBJ whole genome shotgun (WGS) entry which is preliminary data.</text>
</comment>
<keyword evidence="6" id="KW-0256">Endoplasmic reticulum</keyword>
<dbReference type="InterPro" id="IPR037654">
    <property type="entry name" value="Big1"/>
</dbReference>
<comment type="subcellular location">
    <subcellularLocation>
        <location evidence="1">Endoplasmic reticulum membrane</location>
        <topology evidence="1">Single-pass type I membrane protein</topology>
    </subcellularLocation>
</comment>
<keyword evidence="7" id="KW-1133">Transmembrane helix</keyword>
<keyword evidence="4" id="KW-0812">Transmembrane</keyword>
<sequence>MSAFLLVNEHANAQVIKKKKVKNATPTSSTKSIISGSDVSSRHRKKVFDINKNRYVDTVSSFDMSVGDIGEERNDSSHNSSNGNHHSVSNTKPFFPPEEYTILRHTYFDEIKNNNNSFDCNSIQALLSSNQFWNNVYQEMKDDSLQSTFDYFPLLPNRAILSQFYQTVINKILEENNIEANYDDYKIQHNHLYSPRYRLKVQEKLADTMIINLQIFLRSEPENIFQQWKRFLRFLILGFLQTSEPFLSSLKTIKSTDAKKPQKVSFFKKLIGSKH</sequence>
<evidence type="ECO:0000256" key="9">
    <source>
        <dbReference type="ARBA" id="ARBA00023316"/>
    </source>
</evidence>
<evidence type="ECO:0000313" key="12">
    <source>
        <dbReference type="Proteomes" id="UP000030161"/>
    </source>
</evidence>
<keyword evidence="9" id="KW-0961">Cell wall biogenesis/degradation</keyword>
<dbReference type="EMBL" id="AJIX01000031">
    <property type="protein sequence ID" value="KGR07747.1"/>
    <property type="molecule type" value="Genomic_DNA"/>
</dbReference>
<name>A0AB34PN66_CANAX</name>
<evidence type="ECO:0000256" key="2">
    <source>
        <dbReference type="ARBA" id="ARBA00008203"/>
    </source>
</evidence>
<evidence type="ECO:0000256" key="3">
    <source>
        <dbReference type="ARBA" id="ARBA00022089"/>
    </source>
</evidence>
<organism evidence="11 12">
    <name type="scientific">Candida albicans P78048</name>
    <dbReference type="NCBI Taxonomy" id="1094989"/>
    <lineage>
        <taxon>Eukaryota</taxon>
        <taxon>Fungi</taxon>
        <taxon>Dikarya</taxon>
        <taxon>Ascomycota</taxon>
        <taxon>Saccharomycotina</taxon>
        <taxon>Pichiomycetes</taxon>
        <taxon>Debaryomycetaceae</taxon>
        <taxon>Candida/Lodderomyces clade</taxon>
        <taxon>Candida</taxon>
    </lineage>
</organism>
<evidence type="ECO:0000256" key="4">
    <source>
        <dbReference type="ARBA" id="ARBA00022692"/>
    </source>
</evidence>
<dbReference type="PANTHER" id="PTHR28285:SF1">
    <property type="entry name" value="PROTEIN BIG1"/>
    <property type="match status" value="1"/>
</dbReference>
<feature type="region of interest" description="Disordered" evidence="10">
    <location>
        <begin position="67"/>
        <end position="93"/>
    </location>
</feature>
<dbReference type="GO" id="GO:0006078">
    <property type="term" value="P:(1-&gt;6)-beta-D-glucan biosynthetic process"/>
    <property type="evidence" value="ECO:0007669"/>
    <property type="project" value="TreeGrafter"/>
</dbReference>